<protein>
    <recommendedName>
        <fullName evidence="4">2Fe-2S iron-sulfur cluster binding domain-containing protein</fullName>
    </recommendedName>
</protein>
<feature type="region of interest" description="Disordered" evidence="1">
    <location>
        <begin position="1"/>
        <end position="21"/>
    </location>
</feature>
<keyword evidence="3" id="KW-1185">Reference proteome</keyword>
<evidence type="ECO:0008006" key="4">
    <source>
        <dbReference type="Google" id="ProtNLM"/>
    </source>
</evidence>
<dbReference type="GO" id="GO:0051536">
    <property type="term" value="F:iron-sulfur cluster binding"/>
    <property type="evidence" value="ECO:0007669"/>
    <property type="project" value="InterPro"/>
</dbReference>
<dbReference type="Gene3D" id="3.10.20.30">
    <property type="match status" value="1"/>
</dbReference>
<evidence type="ECO:0000256" key="1">
    <source>
        <dbReference type="SAM" id="MobiDB-lite"/>
    </source>
</evidence>
<gene>
    <name evidence="2" type="ORF">SAMN04488105_108189</name>
</gene>
<proteinExistence type="predicted"/>
<dbReference type="STRING" id="282683.SAMN04488105_108189"/>
<accession>A0A1G7G7V6</accession>
<dbReference type="Proteomes" id="UP000198994">
    <property type="component" value="Unassembled WGS sequence"/>
</dbReference>
<dbReference type="AlphaFoldDB" id="A0A1G7G7V6"/>
<name>A0A1G7G7V6_9RHOB</name>
<feature type="compositionally biased region" description="Low complexity" evidence="1">
    <location>
        <begin position="7"/>
        <end position="16"/>
    </location>
</feature>
<dbReference type="InterPro" id="IPR012675">
    <property type="entry name" value="Beta-grasp_dom_sf"/>
</dbReference>
<evidence type="ECO:0000313" key="2">
    <source>
        <dbReference type="EMBL" id="SDE84216.1"/>
    </source>
</evidence>
<sequence>MAFSVASSFVTPSPVGGVSGPGRACPDTVSFVRPYPMGQQGRGGVALLMTAVASFFGGGLCGACRLRWLEGEPIHGDLVLRPDERKTELMACTAQSASDELMVDL</sequence>
<dbReference type="SUPFAM" id="SSF54292">
    <property type="entry name" value="2Fe-2S ferredoxin-like"/>
    <property type="match status" value="1"/>
</dbReference>
<dbReference type="InterPro" id="IPR036010">
    <property type="entry name" value="2Fe-2S_ferredoxin-like_sf"/>
</dbReference>
<organism evidence="2 3">
    <name type="scientific">Salipiger thiooxidans</name>
    <dbReference type="NCBI Taxonomy" id="282683"/>
    <lineage>
        <taxon>Bacteria</taxon>
        <taxon>Pseudomonadati</taxon>
        <taxon>Pseudomonadota</taxon>
        <taxon>Alphaproteobacteria</taxon>
        <taxon>Rhodobacterales</taxon>
        <taxon>Roseobacteraceae</taxon>
        <taxon>Salipiger</taxon>
    </lineage>
</organism>
<reference evidence="3" key="1">
    <citation type="submission" date="2016-10" db="EMBL/GenBank/DDBJ databases">
        <authorList>
            <person name="Varghese N."/>
            <person name="Submissions S."/>
        </authorList>
    </citation>
    <scope>NUCLEOTIDE SEQUENCE [LARGE SCALE GENOMIC DNA]</scope>
    <source>
        <strain evidence="3">DSM 10146</strain>
    </source>
</reference>
<dbReference type="EMBL" id="FNAV01000008">
    <property type="protein sequence ID" value="SDE84216.1"/>
    <property type="molecule type" value="Genomic_DNA"/>
</dbReference>
<evidence type="ECO:0000313" key="3">
    <source>
        <dbReference type="Proteomes" id="UP000198994"/>
    </source>
</evidence>